<comment type="caution">
    <text evidence="2">The sequence shown here is derived from an EMBL/GenBank/DDBJ whole genome shotgun (WGS) entry which is preliminary data.</text>
</comment>
<dbReference type="EMBL" id="BRVP01000009">
    <property type="protein sequence ID" value="GLB52579.1"/>
    <property type="molecule type" value="Genomic_DNA"/>
</dbReference>
<keyword evidence="1" id="KW-0732">Signal</keyword>
<name>A0A9W6EUG6_9FLAO</name>
<evidence type="ECO:0000313" key="2">
    <source>
        <dbReference type="EMBL" id="GLB52579.1"/>
    </source>
</evidence>
<proteinExistence type="predicted"/>
<reference evidence="2" key="1">
    <citation type="submission" date="2022-07" db="EMBL/GenBank/DDBJ databases">
        <title>Taxonomy of Novel Oxalotrophic and Methylotrophic Bacteria.</title>
        <authorList>
            <person name="Sahin N."/>
            <person name="Tani A."/>
        </authorList>
    </citation>
    <scope>NUCLEOTIDE SEQUENCE</scope>
    <source>
        <strain evidence="2">AM327</strain>
    </source>
</reference>
<gene>
    <name evidence="2" type="ORF">NBRC110019_16190</name>
</gene>
<accession>A0A9W6EUG6</accession>
<sequence>MKLYVNFLAVLLVFVTGSAIAQDEEYKTFKDKKVGYTVNYPKKWKAKGGDTSFYCGREAGFSNSEFVIIWSDADDQERIDFYFTNADFYKDYIVQRETVTIDGLQAEHIIATKRNNPEVYSEEIILKTPEKWYKFQNAGVYDLRFRHFYESFHFLTAK</sequence>
<organism evidence="2 3">
    <name type="scientific">Neptunitalea chrysea</name>
    <dbReference type="NCBI Taxonomy" id="1647581"/>
    <lineage>
        <taxon>Bacteria</taxon>
        <taxon>Pseudomonadati</taxon>
        <taxon>Bacteroidota</taxon>
        <taxon>Flavobacteriia</taxon>
        <taxon>Flavobacteriales</taxon>
        <taxon>Flavobacteriaceae</taxon>
        <taxon>Neptunitalea</taxon>
    </lineage>
</organism>
<protein>
    <submittedName>
        <fullName evidence="2">Uncharacterized protein</fullName>
    </submittedName>
</protein>
<evidence type="ECO:0000256" key="1">
    <source>
        <dbReference type="SAM" id="SignalP"/>
    </source>
</evidence>
<dbReference type="RefSeq" id="WP_281753942.1">
    <property type="nucleotide sequence ID" value="NZ_BRVP01000009.1"/>
</dbReference>
<dbReference type="Proteomes" id="UP001143545">
    <property type="component" value="Unassembled WGS sequence"/>
</dbReference>
<feature type="signal peptide" evidence="1">
    <location>
        <begin position="1"/>
        <end position="21"/>
    </location>
</feature>
<evidence type="ECO:0000313" key="3">
    <source>
        <dbReference type="Proteomes" id="UP001143545"/>
    </source>
</evidence>
<dbReference type="AlphaFoldDB" id="A0A9W6EUG6"/>
<feature type="chain" id="PRO_5040912542" evidence="1">
    <location>
        <begin position="22"/>
        <end position="158"/>
    </location>
</feature>
<keyword evidence="3" id="KW-1185">Reference proteome</keyword>